<dbReference type="EMBL" id="JASBWT010000037">
    <property type="protein sequence ID" value="KAJ9092564.1"/>
    <property type="molecule type" value="Genomic_DNA"/>
</dbReference>
<keyword evidence="2" id="KW-1185">Reference proteome</keyword>
<name>A0ACC2V0N6_9TREE</name>
<proteinExistence type="predicted"/>
<protein>
    <submittedName>
        <fullName evidence="1">Uncharacterized protein</fullName>
    </submittedName>
</protein>
<gene>
    <name evidence="1" type="ORF">QFC21_006795</name>
</gene>
<evidence type="ECO:0000313" key="1">
    <source>
        <dbReference type="EMBL" id="KAJ9092564.1"/>
    </source>
</evidence>
<evidence type="ECO:0000313" key="2">
    <source>
        <dbReference type="Proteomes" id="UP001227268"/>
    </source>
</evidence>
<accession>A0ACC2V0N6</accession>
<sequence length="387" mass="43837">MSTTSPILPCEVLDIVARYLVDDGAFATCSSLNTTSHAVRNATLKTLWTTMYWTKYHGKENQNFDRMKREWAIFARHLERDTLGTCHVVHSESIKKADHTLNHLHAAIENNPSVPDPSRRHLRKVPSPSFLTQVFEIDIAVRARPPLSVNEASELLGASVHREEVEHDAQHKPARKAPRKSTKQPFPRTVVVRNDSALNLEKEHITLLSTLVGTLLRPYATFRVKQGEATKLPSPTVFMIRLDPEVFVSSVTDFVHLCTNDPIYTTFEARLDITYAETGTSAISRDREARMTAVFNEINEQQANLHLSRSQRTELIASVKDMRNNFKNAAQTIPLALLGQFLFCDEFETICGKVEFGDSQHTRLITTFDYRSHKLVAEKDTLRNAST</sequence>
<reference evidence="1" key="1">
    <citation type="submission" date="2023-04" db="EMBL/GenBank/DDBJ databases">
        <title>Draft Genome sequencing of Naganishia species isolated from polar environments using Oxford Nanopore Technology.</title>
        <authorList>
            <person name="Leo P."/>
            <person name="Venkateswaran K."/>
        </authorList>
    </citation>
    <scope>NUCLEOTIDE SEQUENCE</scope>
    <source>
        <strain evidence="1">MNA-CCFEE 5423</strain>
    </source>
</reference>
<comment type="caution">
    <text evidence="1">The sequence shown here is derived from an EMBL/GenBank/DDBJ whole genome shotgun (WGS) entry which is preliminary data.</text>
</comment>
<dbReference type="Proteomes" id="UP001227268">
    <property type="component" value="Unassembled WGS sequence"/>
</dbReference>
<organism evidence="1 2">
    <name type="scientific">Naganishia friedmannii</name>
    <dbReference type="NCBI Taxonomy" id="89922"/>
    <lineage>
        <taxon>Eukaryota</taxon>
        <taxon>Fungi</taxon>
        <taxon>Dikarya</taxon>
        <taxon>Basidiomycota</taxon>
        <taxon>Agaricomycotina</taxon>
        <taxon>Tremellomycetes</taxon>
        <taxon>Filobasidiales</taxon>
        <taxon>Filobasidiaceae</taxon>
        <taxon>Naganishia</taxon>
    </lineage>
</organism>